<evidence type="ECO:0000256" key="1">
    <source>
        <dbReference type="ARBA" id="ARBA00006987"/>
    </source>
</evidence>
<feature type="signal peptide" evidence="2">
    <location>
        <begin position="1"/>
        <end position="25"/>
    </location>
</feature>
<sequence>MRRNDFLKTMAALAAAGALPLSAHAASNLKMMIPANPGGGWDTTGRALGKALVDAKAADSVTYDNKGGAAGALGLAQFVNASKGDPNALMVMGAVMLGGIITGKPPVDLHTATPLARLTSEYNVYVLPANSPFKTMADVVAQLKKDPGSVKWGGGSRGSTEHIAAAMLAREVGVDPSKINYVAFRGGGEATAAILGGNVTVGGSGYSEFAEYIKSGKMKPIAVTSPTRLKGIDIPTLKEQGINVELGNWRGVYGAPGISAEQRKSLVAMVERAIKTKSWQEAMEKNDWTPAVLTGDAFGHFVDNEFAMLRATMAKAGMI</sequence>
<dbReference type="PANTHER" id="PTHR42928">
    <property type="entry name" value="TRICARBOXYLATE-BINDING PROTEIN"/>
    <property type="match status" value="1"/>
</dbReference>
<dbReference type="CDD" id="cd07012">
    <property type="entry name" value="PBP2_Bug_TTT"/>
    <property type="match status" value="1"/>
</dbReference>
<feature type="chain" id="PRO_5045993066" evidence="2">
    <location>
        <begin position="26"/>
        <end position="319"/>
    </location>
</feature>
<reference evidence="3 4" key="1">
    <citation type="journal article" date="2017" name="Int. J. Syst. Evol. Microbiol.">
        <title>Ramlibacter alkalitolerans sp. nov., alkali-tolerant bacterium isolated from soil of ginseng.</title>
        <authorList>
            <person name="Lee D.H."/>
            <person name="Cha C.J."/>
        </authorList>
    </citation>
    <scope>NUCLEOTIDE SEQUENCE [LARGE SCALE GENOMIC DNA]</scope>
    <source>
        <strain evidence="3 4">KACC 19305</strain>
    </source>
</reference>
<gene>
    <name evidence="3" type="ORF">JI746_12495</name>
</gene>
<comment type="caution">
    <text evidence="3">The sequence shown here is derived from an EMBL/GenBank/DDBJ whole genome shotgun (WGS) entry which is preliminary data.</text>
</comment>
<keyword evidence="4" id="KW-1185">Reference proteome</keyword>
<dbReference type="RefSeq" id="WP_201689861.1">
    <property type="nucleotide sequence ID" value="NZ_JAEQND010000006.1"/>
</dbReference>
<proteinExistence type="inferred from homology"/>
<evidence type="ECO:0000256" key="2">
    <source>
        <dbReference type="SAM" id="SignalP"/>
    </source>
</evidence>
<dbReference type="InterPro" id="IPR042100">
    <property type="entry name" value="Bug_dom1"/>
</dbReference>
<dbReference type="Gene3D" id="3.40.190.150">
    <property type="entry name" value="Bordetella uptake gene, domain 1"/>
    <property type="match status" value="1"/>
</dbReference>
<evidence type="ECO:0000313" key="4">
    <source>
        <dbReference type="Proteomes" id="UP000622707"/>
    </source>
</evidence>
<protein>
    <submittedName>
        <fullName evidence="3">Tripartite tricarboxylate transporter substrate binding protein</fullName>
    </submittedName>
</protein>
<dbReference type="Gene3D" id="3.40.190.10">
    <property type="entry name" value="Periplasmic binding protein-like II"/>
    <property type="match status" value="1"/>
</dbReference>
<keyword evidence="2" id="KW-0732">Signal</keyword>
<dbReference type="PANTHER" id="PTHR42928:SF3">
    <property type="entry name" value="UPF0065 PROTEIN YFLP"/>
    <property type="match status" value="1"/>
</dbReference>
<dbReference type="InterPro" id="IPR005064">
    <property type="entry name" value="BUG"/>
</dbReference>
<dbReference type="Pfam" id="PF03401">
    <property type="entry name" value="TctC"/>
    <property type="match status" value="1"/>
</dbReference>
<dbReference type="SUPFAM" id="SSF53850">
    <property type="entry name" value="Periplasmic binding protein-like II"/>
    <property type="match status" value="1"/>
</dbReference>
<dbReference type="Proteomes" id="UP000622707">
    <property type="component" value="Unassembled WGS sequence"/>
</dbReference>
<name>A0ABS1JNT6_9BURK</name>
<dbReference type="PIRSF" id="PIRSF017082">
    <property type="entry name" value="YflP"/>
    <property type="match status" value="1"/>
</dbReference>
<accession>A0ABS1JNT6</accession>
<comment type="similarity">
    <text evidence="1">Belongs to the UPF0065 (bug) family.</text>
</comment>
<evidence type="ECO:0000313" key="3">
    <source>
        <dbReference type="EMBL" id="MBL0425929.1"/>
    </source>
</evidence>
<dbReference type="EMBL" id="JAEQND010000006">
    <property type="protein sequence ID" value="MBL0425929.1"/>
    <property type="molecule type" value="Genomic_DNA"/>
</dbReference>
<organism evidence="3 4">
    <name type="scientific">Ramlibacter alkalitolerans</name>
    <dbReference type="NCBI Taxonomy" id="2039631"/>
    <lineage>
        <taxon>Bacteria</taxon>
        <taxon>Pseudomonadati</taxon>
        <taxon>Pseudomonadota</taxon>
        <taxon>Betaproteobacteria</taxon>
        <taxon>Burkholderiales</taxon>
        <taxon>Comamonadaceae</taxon>
        <taxon>Ramlibacter</taxon>
    </lineage>
</organism>